<dbReference type="EMBL" id="UINC01127040">
    <property type="protein sequence ID" value="SVD05898.1"/>
    <property type="molecule type" value="Genomic_DNA"/>
</dbReference>
<organism evidence="1">
    <name type="scientific">marine metagenome</name>
    <dbReference type="NCBI Taxonomy" id="408172"/>
    <lineage>
        <taxon>unclassified sequences</taxon>
        <taxon>metagenomes</taxon>
        <taxon>ecological metagenomes</taxon>
    </lineage>
</organism>
<sequence>VLLDVWDRHYLKDTEQRAEQIIQEKLRPLVSACREAGVRMVHAPSPEQADGHPNWLQLEGWDRPTWPVEQDWPPQAFRKRQG</sequence>
<gene>
    <name evidence="1" type="ORF">METZ01_LOCUS358752</name>
</gene>
<feature type="non-terminal residue" evidence="1">
    <location>
        <position position="1"/>
    </location>
</feature>
<reference evidence="1" key="1">
    <citation type="submission" date="2018-05" db="EMBL/GenBank/DDBJ databases">
        <authorList>
            <person name="Lanie J.A."/>
            <person name="Ng W.-L."/>
            <person name="Kazmierczak K.M."/>
            <person name="Andrzejewski T.M."/>
            <person name="Davidsen T.M."/>
            <person name="Wayne K.J."/>
            <person name="Tettelin H."/>
            <person name="Glass J.I."/>
            <person name="Rusch D."/>
            <person name="Podicherti R."/>
            <person name="Tsui H.-C.T."/>
            <person name="Winkler M.E."/>
        </authorList>
    </citation>
    <scope>NUCLEOTIDE SEQUENCE</scope>
</reference>
<name>A0A382S9S6_9ZZZZ</name>
<feature type="non-terminal residue" evidence="1">
    <location>
        <position position="82"/>
    </location>
</feature>
<dbReference type="AlphaFoldDB" id="A0A382S9S6"/>
<proteinExistence type="predicted"/>
<accession>A0A382S9S6</accession>
<evidence type="ECO:0008006" key="2">
    <source>
        <dbReference type="Google" id="ProtNLM"/>
    </source>
</evidence>
<protein>
    <recommendedName>
        <fullName evidence="2">Isochorismatase-like domain-containing protein</fullName>
    </recommendedName>
</protein>
<evidence type="ECO:0000313" key="1">
    <source>
        <dbReference type="EMBL" id="SVD05898.1"/>
    </source>
</evidence>